<dbReference type="Pfam" id="PF00069">
    <property type="entry name" value="Pkinase"/>
    <property type="match status" value="2"/>
</dbReference>
<keyword evidence="4" id="KW-0547">Nucleotide-binding</keyword>
<dbReference type="Gene3D" id="1.10.510.10">
    <property type="entry name" value="Transferase(Phosphotransferase) domain 1"/>
    <property type="match status" value="2"/>
</dbReference>
<sequence length="606" mass="66315">MIDSWSFHLSPSPSSSSSTRSSHLSVLTSTSSISSSGSIPSPLPSPASPVGASESRTNAFFASPFSDSTPLPPPNPPKRSPSVKSEASTTSEFSTEDTPKVEQREPPRSLNADFFGPSLLPTPPPSVRSFPNSASGSRDSSSSPPAIRHILHPSHRAAGLFHLDTTNRPHAYHGVTAYGGSLTTSPVDDTADSPGPSTAEVTPVPASHVSTPHLEALPVQPLPAALEPEHTQTVLAPGMTISSSSLTLELVRALGQGAFSSVWLARDTKGQLGALELSRKSSLLRSKSERRGRSRRLEGTRPLRKVERNGKGKKVGLSQEDRTQSDASLFLTAAANSAQDGRERREGKGEGRLVAVKMTERSLCEENERTRVSFVREAEVLRHISHPSIVSYLHSFSTPSHHCLVMEHVGGGELFDLIDSAESHARLTEPLLRRIWGELCKAVARKHSSDRRPLLHPPPTFLPHKTDRFRALAFHRPCPTLLTTLCGSESYAAPELVTGRKYDGRETDAWACGIVLYALATRRLPFDPPRAHVAHHEEAADYEAQHRRRGERKALLVRIAKGEYAWPDEPALARSEGIRRIVGRLLVRDPHKRSKLIDLWEDEWMR</sequence>
<evidence type="ECO:0000256" key="6">
    <source>
        <dbReference type="ARBA" id="ARBA00022840"/>
    </source>
</evidence>
<organism evidence="9 10">
    <name type="scientific">Grifola frondosa</name>
    <name type="common">Maitake</name>
    <name type="synonym">Polyporus frondosus</name>
    <dbReference type="NCBI Taxonomy" id="5627"/>
    <lineage>
        <taxon>Eukaryota</taxon>
        <taxon>Fungi</taxon>
        <taxon>Dikarya</taxon>
        <taxon>Basidiomycota</taxon>
        <taxon>Agaricomycotina</taxon>
        <taxon>Agaricomycetes</taxon>
        <taxon>Polyporales</taxon>
        <taxon>Grifolaceae</taxon>
        <taxon>Grifola</taxon>
    </lineage>
</organism>
<evidence type="ECO:0000313" key="10">
    <source>
        <dbReference type="Proteomes" id="UP000092993"/>
    </source>
</evidence>
<comment type="caution">
    <text evidence="9">The sequence shown here is derived from an EMBL/GenBank/DDBJ whole genome shotgun (WGS) entry which is preliminary data.</text>
</comment>
<keyword evidence="2" id="KW-0723">Serine/threonine-protein kinase</keyword>
<dbReference type="EMBL" id="LUGG01000004">
    <property type="protein sequence ID" value="OBZ75982.1"/>
    <property type="molecule type" value="Genomic_DNA"/>
</dbReference>
<feature type="compositionally biased region" description="Low complexity" evidence="7">
    <location>
        <begin position="8"/>
        <end position="40"/>
    </location>
</feature>
<evidence type="ECO:0000256" key="4">
    <source>
        <dbReference type="ARBA" id="ARBA00022741"/>
    </source>
</evidence>
<keyword evidence="10" id="KW-1185">Reference proteome</keyword>
<name>A0A1C7MGM8_GRIFR</name>
<comment type="similarity">
    <text evidence="1">Belongs to the protein kinase superfamily. CAMK Ser/Thr protein kinase family. NIM1 subfamily.</text>
</comment>
<evidence type="ECO:0000256" key="7">
    <source>
        <dbReference type="SAM" id="MobiDB-lite"/>
    </source>
</evidence>
<feature type="region of interest" description="Disordered" evidence="7">
    <location>
        <begin position="283"/>
        <end position="322"/>
    </location>
</feature>
<dbReference type="InterPro" id="IPR011009">
    <property type="entry name" value="Kinase-like_dom_sf"/>
</dbReference>
<feature type="compositionally biased region" description="Basic and acidic residues" evidence="7">
    <location>
        <begin position="286"/>
        <end position="310"/>
    </location>
</feature>
<evidence type="ECO:0000313" key="9">
    <source>
        <dbReference type="EMBL" id="OBZ75982.1"/>
    </source>
</evidence>
<dbReference type="GO" id="GO:0005524">
    <property type="term" value="F:ATP binding"/>
    <property type="evidence" value="ECO:0007669"/>
    <property type="project" value="UniProtKB-KW"/>
</dbReference>
<evidence type="ECO:0000256" key="2">
    <source>
        <dbReference type="ARBA" id="ARBA00022527"/>
    </source>
</evidence>
<evidence type="ECO:0000256" key="1">
    <source>
        <dbReference type="ARBA" id="ARBA00010791"/>
    </source>
</evidence>
<dbReference type="PROSITE" id="PS50011">
    <property type="entry name" value="PROTEIN_KINASE_DOM"/>
    <property type="match status" value="1"/>
</dbReference>
<feature type="compositionally biased region" description="Low complexity" evidence="7">
    <location>
        <begin position="80"/>
        <end position="93"/>
    </location>
</feature>
<keyword evidence="3" id="KW-0808">Transferase</keyword>
<dbReference type="GO" id="GO:0004674">
    <property type="term" value="F:protein serine/threonine kinase activity"/>
    <property type="evidence" value="ECO:0007669"/>
    <property type="project" value="UniProtKB-KW"/>
</dbReference>
<evidence type="ECO:0000256" key="5">
    <source>
        <dbReference type="ARBA" id="ARBA00022777"/>
    </source>
</evidence>
<dbReference type="PANTHER" id="PTHR24346">
    <property type="entry name" value="MAP/MICROTUBULE AFFINITY-REGULATING KINASE"/>
    <property type="match status" value="1"/>
</dbReference>
<keyword evidence="5 9" id="KW-0418">Kinase</keyword>
<dbReference type="OMA" id="RQWLMRI"/>
<proteinExistence type="inferred from homology"/>
<accession>A0A1C7MGM8</accession>
<evidence type="ECO:0000259" key="8">
    <source>
        <dbReference type="PROSITE" id="PS50011"/>
    </source>
</evidence>
<feature type="domain" description="Protein kinase" evidence="8">
    <location>
        <begin position="248"/>
        <end position="605"/>
    </location>
</feature>
<keyword evidence="6" id="KW-0067">ATP-binding</keyword>
<dbReference type="OrthoDB" id="289250at2759"/>
<protein>
    <submittedName>
        <fullName evidence="9">CBL-interacting serine/threonine-protein kinase 11</fullName>
    </submittedName>
</protein>
<dbReference type="GO" id="GO:0005737">
    <property type="term" value="C:cytoplasm"/>
    <property type="evidence" value="ECO:0007669"/>
    <property type="project" value="TreeGrafter"/>
</dbReference>
<dbReference type="AlphaFoldDB" id="A0A1C7MGM8"/>
<dbReference type="InterPro" id="IPR000719">
    <property type="entry name" value="Prot_kinase_dom"/>
</dbReference>
<evidence type="ECO:0000256" key="3">
    <source>
        <dbReference type="ARBA" id="ARBA00022679"/>
    </source>
</evidence>
<dbReference type="GO" id="GO:0035556">
    <property type="term" value="P:intracellular signal transduction"/>
    <property type="evidence" value="ECO:0007669"/>
    <property type="project" value="TreeGrafter"/>
</dbReference>
<reference evidence="9 10" key="1">
    <citation type="submission" date="2016-03" db="EMBL/GenBank/DDBJ databases">
        <title>Whole genome sequencing of Grifola frondosa 9006-11.</title>
        <authorList>
            <person name="Min B."/>
            <person name="Park H."/>
            <person name="Kim J.-G."/>
            <person name="Cho H."/>
            <person name="Oh Y.-L."/>
            <person name="Kong W.-S."/>
            <person name="Choi I.-G."/>
        </authorList>
    </citation>
    <scope>NUCLEOTIDE SEQUENCE [LARGE SCALE GENOMIC DNA]</scope>
    <source>
        <strain evidence="9 10">9006-11</strain>
    </source>
</reference>
<gene>
    <name evidence="9" type="primary">CIPK11_0</name>
    <name evidence="9" type="ORF">A0H81_04891</name>
</gene>
<feature type="compositionally biased region" description="Low complexity" evidence="7">
    <location>
        <begin position="133"/>
        <end position="143"/>
    </location>
</feature>
<feature type="compositionally biased region" description="Basic and acidic residues" evidence="7">
    <location>
        <begin position="97"/>
        <end position="107"/>
    </location>
</feature>
<feature type="region of interest" description="Disordered" evidence="7">
    <location>
        <begin position="183"/>
        <end position="205"/>
    </location>
</feature>
<dbReference type="Proteomes" id="UP000092993">
    <property type="component" value="Unassembled WGS sequence"/>
</dbReference>
<dbReference type="STRING" id="5627.A0A1C7MGM8"/>
<feature type="compositionally biased region" description="Pro residues" evidence="7">
    <location>
        <begin position="70"/>
        <end position="79"/>
    </location>
</feature>
<dbReference type="SUPFAM" id="SSF56112">
    <property type="entry name" value="Protein kinase-like (PK-like)"/>
    <property type="match status" value="1"/>
</dbReference>
<feature type="region of interest" description="Disordered" evidence="7">
    <location>
        <begin position="1"/>
        <end position="148"/>
    </location>
</feature>
<dbReference type="PANTHER" id="PTHR24346:SF82">
    <property type="entry name" value="KP78A-RELATED"/>
    <property type="match status" value="1"/>
</dbReference>